<dbReference type="Pfam" id="PF16553">
    <property type="entry name" value="PUFD"/>
    <property type="match status" value="1"/>
</dbReference>
<feature type="compositionally biased region" description="Basic residues" evidence="9">
    <location>
        <begin position="433"/>
        <end position="447"/>
    </location>
</feature>
<proteinExistence type="inferred from homology"/>
<dbReference type="PANTHER" id="PTHR24117">
    <property type="entry name" value="AGAP007537-PB"/>
    <property type="match status" value="1"/>
</dbReference>
<feature type="region of interest" description="Disordered" evidence="9">
    <location>
        <begin position="1632"/>
        <end position="1740"/>
    </location>
</feature>
<protein>
    <submittedName>
        <fullName evidence="12">Uncharacterized protein LOC118427072</fullName>
    </submittedName>
</protein>
<accession>A0A9J7M101</accession>
<feature type="compositionally biased region" description="Basic residues" evidence="9">
    <location>
        <begin position="1457"/>
        <end position="1470"/>
    </location>
</feature>
<dbReference type="InterPro" id="IPR047144">
    <property type="entry name" value="BCOR-like"/>
</dbReference>
<feature type="region of interest" description="Disordered" evidence="9">
    <location>
        <begin position="2526"/>
        <end position="2562"/>
    </location>
</feature>
<feature type="compositionally biased region" description="Basic and acidic residues" evidence="9">
    <location>
        <begin position="958"/>
        <end position="979"/>
    </location>
</feature>
<dbReference type="RefSeq" id="XP_035692602.1">
    <property type="nucleotide sequence ID" value="XM_035836709.1"/>
</dbReference>
<keyword evidence="5" id="KW-0832">Ubl conjugation</keyword>
<feature type="domain" description="BCL-6 corepressor PCGF1 binding" evidence="10">
    <location>
        <begin position="2223"/>
        <end position="2299"/>
    </location>
</feature>
<reference evidence="11" key="1">
    <citation type="journal article" date="2020" name="Nat. Ecol. Evol.">
        <title>Deeply conserved synteny resolves early events in vertebrate evolution.</title>
        <authorList>
            <person name="Simakov O."/>
            <person name="Marletaz F."/>
            <person name="Yue J.X."/>
            <person name="O'Connell B."/>
            <person name="Jenkins J."/>
            <person name="Brandt A."/>
            <person name="Calef R."/>
            <person name="Tung C.H."/>
            <person name="Huang T.K."/>
            <person name="Schmutz J."/>
            <person name="Satoh N."/>
            <person name="Yu J.K."/>
            <person name="Putnam N.H."/>
            <person name="Green R.E."/>
            <person name="Rokhsar D.S."/>
        </authorList>
    </citation>
    <scope>NUCLEOTIDE SEQUENCE [LARGE SCALE GENOMIC DNA]</scope>
    <source>
        <strain evidence="11">S238N-H82</strain>
    </source>
</reference>
<feature type="region of interest" description="Disordered" evidence="9">
    <location>
        <begin position="672"/>
        <end position="697"/>
    </location>
</feature>
<feature type="region of interest" description="Disordered" evidence="9">
    <location>
        <begin position="392"/>
        <end position="460"/>
    </location>
</feature>
<dbReference type="SMART" id="SM00248">
    <property type="entry name" value="ANK"/>
    <property type="match status" value="5"/>
</dbReference>
<evidence type="ECO:0000256" key="7">
    <source>
        <dbReference type="ARBA" id="ARBA00034703"/>
    </source>
</evidence>
<dbReference type="GO" id="GO:0005634">
    <property type="term" value="C:nucleus"/>
    <property type="evidence" value="ECO:0000318"/>
    <property type="project" value="GO_Central"/>
</dbReference>
<comment type="similarity">
    <text evidence="7">Belongs to the BCOR family.</text>
</comment>
<evidence type="ECO:0000256" key="5">
    <source>
        <dbReference type="ARBA" id="ARBA00022843"/>
    </source>
</evidence>
<dbReference type="OrthoDB" id="3666223at2759"/>
<keyword evidence="11" id="KW-1185">Reference proteome</keyword>
<dbReference type="InterPro" id="IPR036770">
    <property type="entry name" value="Ankyrin_rpt-contain_sf"/>
</dbReference>
<feature type="compositionally biased region" description="Basic and acidic residues" evidence="9">
    <location>
        <begin position="448"/>
        <end position="460"/>
    </location>
</feature>
<dbReference type="GO" id="GO:0000122">
    <property type="term" value="P:negative regulation of transcription by RNA polymerase II"/>
    <property type="evidence" value="ECO:0000318"/>
    <property type="project" value="GO_Central"/>
</dbReference>
<dbReference type="KEGG" id="bfo:118427072"/>
<feature type="compositionally biased region" description="Acidic residues" evidence="9">
    <location>
        <begin position="2008"/>
        <end position="2030"/>
    </location>
</feature>
<feature type="compositionally biased region" description="Polar residues" evidence="9">
    <location>
        <begin position="621"/>
        <end position="642"/>
    </location>
</feature>
<feature type="region of interest" description="Disordered" evidence="9">
    <location>
        <begin position="955"/>
        <end position="1011"/>
    </location>
</feature>
<feature type="compositionally biased region" description="Pro residues" evidence="9">
    <location>
        <begin position="1076"/>
        <end position="1094"/>
    </location>
</feature>
<feature type="compositionally biased region" description="Basic residues" evidence="9">
    <location>
        <begin position="1667"/>
        <end position="1676"/>
    </location>
</feature>
<feature type="region of interest" description="Disordered" evidence="9">
    <location>
        <begin position="1307"/>
        <end position="1393"/>
    </location>
</feature>
<feature type="region of interest" description="Disordered" evidence="9">
    <location>
        <begin position="592"/>
        <end position="650"/>
    </location>
</feature>
<reference evidence="12" key="2">
    <citation type="submission" date="2025-08" db="UniProtKB">
        <authorList>
            <consortium name="RefSeq"/>
        </authorList>
    </citation>
    <scope>IDENTIFICATION</scope>
    <source>
        <strain evidence="12">S238N-H82</strain>
        <tissue evidence="12">Testes</tissue>
    </source>
</reference>
<feature type="compositionally biased region" description="Polar residues" evidence="9">
    <location>
        <begin position="2312"/>
        <end position="2325"/>
    </location>
</feature>
<feature type="compositionally biased region" description="Polar residues" evidence="9">
    <location>
        <begin position="1331"/>
        <end position="1350"/>
    </location>
</feature>
<feature type="repeat" description="ANK" evidence="8">
    <location>
        <begin position="2120"/>
        <end position="2152"/>
    </location>
</feature>
<dbReference type="PANTHER" id="PTHR24117:SF9">
    <property type="entry name" value="BCL-6 COREPRESSOR PCGF1 BINDING DOMAIN-CONTAINING PROTEIN"/>
    <property type="match status" value="1"/>
</dbReference>
<feature type="compositionally biased region" description="Polar residues" evidence="9">
    <location>
        <begin position="1692"/>
        <end position="1735"/>
    </location>
</feature>
<dbReference type="SUPFAM" id="SSF48403">
    <property type="entry name" value="Ankyrin repeat"/>
    <property type="match status" value="2"/>
</dbReference>
<feature type="compositionally biased region" description="Low complexity" evidence="9">
    <location>
        <begin position="1409"/>
        <end position="1421"/>
    </location>
</feature>
<feature type="compositionally biased region" description="Low complexity" evidence="9">
    <location>
        <begin position="2588"/>
        <end position="2608"/>
    </location>
</feature>
<feature type="region of interest" description="Disordered" evidence="9">
    <location>
        <begin position="2305"/>
        <end position="2348"/>
    </location>
</feature>
<evidence type="ECO:0000256" key="4">
    <source>
        <dbReference type="ARBA" id="ARBA00022737"/>
    </source>
</evidence>
<evidence type="ECO:0000256" key="8">
    <source>
        <dbReference type="PROSITE-ProRule" id="PRU00023"/>
    </source>
</evidence>
<feature type="compositionally biased region" description="Low complexity" evidence="9">
    <location>
        <begin position="1314"/>
        <end position="1330"/>
    </location>
</feature>
<feature type="compositionally biased region" description="Basic and acidic residues" evidence="9">
    <location>
        <begin position="1371"/>
        <end position="1392"/>
    </location>
</feature>
<dbReference type="GeneID" id="118427072"/>
<keyword evidence="4" id="KW-0677">Repeat</keyword>
<feature type="compositionally biased region" description="Polar residues" evidence="9">
    <location>
        <begin position="482"/>
        <end position="494"/>
    </location>
</feature>
<feature type="region of interest" description="Disordered" evidence="9">
    <location>
        <begin position="482"/>
        <end position="519"/>
    </location>
</feature>
<keyword evidence="8" id="KW-0040">ANK repeat</keyword>
<feature type="repeat" description="ANK" evidence="8">
    <location>
        <begin position="65"/>
        <end position="97"/>
    </location>
</feature>
<dbReference type="Gene3D" id="3.10.260.40">
    <property type="entry name" value="BCL-6 corepressor, PCGF1 binding domain"/>
    <property type="match status" value="1"/>
</dbReference>
<organism evidence="11 12">
    <name type="scientific">Branchiostoma floridae</name>
    <name type="common">Florida lancelet</name>
    <name type="synonym">Amphioxus</name>
    <dbReference type="NCBI Taxonomy" id="7739"/>
    <lineage>
        <taxon>Eukaryota</taxon>
        <taxon>Metazoa</taxon>
        <taxon>Chordata</taxon>
        <taxon>Cephalochordata</taxon>
        <taxon>Leptocardii</taxon>
        <taxon>Amphioxiformes</taxon>
        <taxon>Branchiostomatidae</taxon>
        <taxon>Branchiostoma</taxon>
    </lineage>
</organism>
<evidence type="ECO:0000259" key="10">
    <source>
        <dbReference type="Pfam" id="PF16553"/>
    </source>
</evidence>
<feature type="compositionally biased region" description="Polar residues" evidence="9">
    <location>
        <begin position="2616"/>
        <end position="2659"/>
    </location>
</feature>
<feature type="compositionally biased region" description="Polar residues" evidence="9">
    <location>
        <begin position="2531"/>
        <end position="2540"/>
    </location>
</feature>
<evidence type="ECO:0000256" key="6">
    <source>
        <dbReference type="ARBA" id="ARBA00023242"/>
    </source>
</evidence>
<feature type="compositionally biased region" description="Polar residues" evidence="9">
    <location>
        <begin position="416"/>
        <end position="432"/>
    </location>
</feature>
<feature type="region of interest" description="Disordered" evidence="9">
    <location>
        <begin position="2581"/>
        <end position="2678"/>
    </location>
</feature>
<feature type="compositionally biased region" description="Polar residues" evidence="9">
    <location>
        <begin position="141"/>
        <end position="178"/>
    </location>
</feature>
<dbReference type="Gene3D" id="1.25.40.20">
    <property type="entry name" value="Ankyrin repeat-containing domain"/>
    <property type="match status" value="2"/>
</dbReference>
<keyword evidence="6" id="KW-0539">Nucleus</keyword>
<comment type="subcellular location">
    <subcellularLocation>
        <location evidence="1">Nucleus</location>
    </subcellularLocation>
</comment>
<feature type="region of interest" description="Disordered" evidence="9">
    <location>
        <begin position="1409"/>
        <end position="1563"/>
    </location>
</feature>
<keyword evidence="2" id="KW-1017">Isopeptide bond</keyword>
<dbReference type="PROSITE" id="PS50297">
    <property type="entry name" value="ANK_REP_REGION"/>
    <property type="match status" value="3"/>
</dbReference>
<evidence type="ECO:0000313" key="12">
    <source>
        <dbReference type="RefSeq" id="XP_035692602.1"/>
    </source>
</evidence>
<dbReference type="Pfam" id="PF12796">
    <property type="entry name" value="Ank_2"/>
    <property type="match status" value="2"/>
</dbReference>
<feature type="region of interest" description="Disordered" evidence="9">
    <location>
        <begin position="141"/>
        <end position="255"/>
    </location>
</feature>
<dbReference type="InterPro" id="IPR038227">
    <property type="entry name" value="PUFD_som_sf"/>
</dbReference>
<evidence type="ECO:0000256" key="3">
    <source>
        <dbReference type="ARBA" id="ARBA00022553"/>
    </source>
</evidence>
<feature type="region of interest" description="Disordered" evidence="9">
    <location>
        <begin position="1039"/>
        <end position="1108"/>
    </location>
</feature>
<feature type="region of interest" description="Disordered" evidence="9">
    <location>
        <begin position="1921"/>
        <end position="1993"/>
    </location>
</feature>
<dbReference type="InterPro" id="IPR032365">
    <property type="entry name" value="PUFD"/>
</dbReference>
<feature type="repeat" description="ANK" evidence="8">
    <location>
        <begin position="2087"/>
        <end position="2119"/>
    </location>
</feature>
<dbReference type="GO" id="GO:0003714">
    <property type="term" value="F:transcription corepressor activity"/>
    <property type="evidence" value="ECO:0000318"/>
    <property type="project" value="GO_Central"/>
</dbReference>
<feature type="compositionally biased region" description="Polar residues" evidence="9">
    <location>
        <begin position="687"/>
        <end position="697"/>
    </location>
</feature>
<name>A0A9J7M101_BRAFL</name>
<evidence type="ECO:0000256" key="9">
    <source>
        <dbReference type="SAM" id="MobiDB-lite"/>
    </source>
</evidence>
<evidence type="ECO:0000256" key="1">
    <source>
        <dbReference type="ARBA" id="ARBA00004123"/>
    </source>
</evidence>
<gene>
    <name evidence="12" type="primary">LOC118427072</name>
</gene>
<evidence type="ECO:0000313" key="11">
    <source>
        <dbReference type="Proteomes" id="UP000001554"/>
    </source>
</evidence>
<keyword evidence="3" id="KW-0597">Phosphoprotein</keyword>
<evidence type="ECO:0000256" key="2">
    <source>
        <dbReference type="ARBA" id="ARBA00022499"/>
    </source>
</evidence>
<feature type="region of interest" description="Disordered" evidence="9">
    <location>
        <begin position="1150"/>
        <end position="1248"/>
    </location>
</feature>
<feature type="compositionally biased region" description="Basic and acidic residues" evidence="9">
    <location>
        <begin position="1931"/>
        <end position="1941"/>
    </location>
</feature>
<feature type="region of interest" description="Disordered" evidence="9">
    <location>
        <begin position="2005"/>
        <end position="2040"/>
    </location>
</feature>
<feature type="compositionally biased region" description="Basic and acidic residues" evidence="9">
    <location>
        <begin position="232"/>
        <end position="255"/>
    </location>
</feature>
<dbReference type="PROSITE" id="PS50088">
    <property type="entry name" value="ANK_REPEAT"/>
    <property type="match status" value="3"/>
</dbReference>
<dbReference type="Proteomes" id="UP000001554">
    <property type="component" value="Chromosome 12"/>
</dbReference>
<feature type="compositionally biased region" description="Polar residues" evidence="9">
    <location>
        <begin position="1187"/>
        <end position="1199"/>
    </location>
</feature>
<sequence length="2745" mass="299567">MAVREERNIWELLGVGKDGEVSAKPAGDSETNAEAFLAAIRSSDIRKIQRIIEKGNDINAKLLPDGSTPLHLACREGFHDVVDYLIVKGADINIRDSAGKTALQYQAQAANSTLAANGSLQASEEQPEGAVDEVNNQLKASRCNGQDSTANKRTAESSTTSSLPQDTRPSLAASSTPNLMKLHSLKQALSTTQSKRKREGKDHSFSNSKRIPGQNGVHSYGDSARSTTRWSPEAKRISSKDVSAFKHMGEDDRHSRTVAQYTPTPISTLNGSKAKETETTVLDDLVEEMPSSPMTVTLPGSIINAVSKVNGNSTIRSSRTPENDERKSMMVRHESKVGYRDPRITSREGRLAGIHVTKDPRLASRKVVSPLLKTASESSSIKSSAAVSNYERVKPVTEESPPGFQPKKVAEEKVSESSVNDTGKLASQQNSHGVRRHLKVYSSRRSKEKRDALDSKQDARSMAEEIARDLLHIIPLSETKASAVTLQSSESVRSVRTLKDNSGDTSDEENLRRPPPLLHKSILTGMPSDVDAESHDISPTMTSGTEYGMETHRKSLAKSEAAENDNMSDLTTPLQIRIPKPREAILQRHALPPELSPQGDSHLLQTCTGDENGPLDLSLKRNGSTPSHGQSTGSSKIRNTLQPPVLSPKPIPPIPSALEMASLRTRSSPALLSPDIARSPVPIMQDSPLSETARHSPNTVMYNPLTLPIARGLSGRPEQPQILPPLPRSEKMSHPGVTPIGASTAHGIPMATVVPSVVRNWGGYTQNGNGISEGAPTSNVFMRPSASDMMGLLASASVLTRRTPTLEQLLKTPSMVNKSQSAPVLSTAATPSASVTTAMHPMMATSVQSTATVSSPPMTISKHLAEATLVRPIATSSQHATHTVTSAFTHAVQPLKSSSQTTGLLNVQANTMPSLQAALPFDKEPVVHGASTLVKAYSNFEHAPAKTATQVLTCQQDSPERSLSHDRPGTVRSTKREVQLEGLASRNSDAKISSSPSKVHESSKLTVPVSSPHPVLVVPPMVVDSGSSPSERNIWSKLMPLGPPANSPRNIANSPRDAREQEVAEILSNMSTPLGSPAPPPMESPSPSPHPSTPPREGRVLLGEGEPKHVGAFPCLESMLQKPPLSLSDNTPEAPKMSTPTRTLCAMQQSQVKTRFSPPAKIRISPDSKVRTSVPAKLRPGTDSKTEQQVSHMTESPNRANEPLCGEKQPMPTIKTEPTEAKAGKEQANVSPMRLSRSPHSRPPSTCIRTTPANIAAILSMKSNISPQRALYPLVPSNTNATTNSVSTSGLPFTNLGFSLSKMGQLNSSSGIGPNTPSPAFTSSTPSSATGVSQPLDSNVKYSHSQTSTLPERRPSVEGKVVSQCTDEDMTQSRDFDKMSKKEEKLDIHRSATDLPTTEAVSVASSLDVSVASPSNQSANSPPAPVREPSDRSESVTSTPEAIVVLDTTTTTNGSTKKLRKFTKLSNRARRREDRLKEIASKSQRTPEKLPKEKTKGPRGLTVIKRTSEQDDQDCQQDMSDYSTDNRRDSESSAFSDAADTNMGGLQRRRYGRRSGPLSPRQEREFRRLKDSEGFVRDKKPPKTMNLYEDTSLLGREQRYLQRAMMRFQEMELADKGLPVEAVVRKTPSAKPVGVAGTRGRGGRFVSSRPPCVTVQHHGPDQPPKPGHPRGRRRGMWQRGVERPRKRKRTVSRSSECSNTPEAASCSNLTNEARNTTTQQQKTAAHSSSTISRTTGAKEDPELFRPEMIYSRKNHLVVRKPGFQDFYPTILPTRTRGVAAANFSKYARKAGQNGTTASKKMEAHRRARRHWARKAAAAETDDDPEKSGFVDLNNLKVRINLKDLYRSNMAQQRKKLLKKCCSSTANAKVIPEQIEAQLSPKIKIQKCLVTEGPSSKGRYFARRTGGHPAFTYKVTSCNMSPSPVPECTADVPKEEAQEVRKRPGRKRGPPKALREDVVNLSTKPGGKRKYKSRHLEPEEEPIPTPARAKEEEIPTVDMELIHIKQEPLSDEETVEYDQPEEAEVEEEDEEAVPHPDLPPMPPEMKKLLIQKSSGETVLHRASRLGYEEVVRYCLETRYVDVNSQDNAGYSPLHEACVRGHMAIVQDLILFGGDVNCSAQDGTRPIHDAVENDHVEIVRMLLSYGADPCLATYSGRTISSLCRSETMERFITEHFRDLAGREENDSNEGTWEFSGSCAIMEDRSEGNGMDVFADIPKEEESDLDDLEFEISERPHLPSYNLLIDLREGCRNYLLVDDVITQLEISRDQLMTKLANQTPVCVSKSSFLSQISESQVTEVPSGFVACSGSEEQARNSPPLSASDSTSPGAVLEKDQEVPGGTSFAKSFPFGERKVPDQAHVAENSISSPSGDVETKLDSETTLESYDYDVNLEREGERNLSDTLLTIGDLREDARHTGDCRTTVVQESQERQEQLDVERENVDGGYSVEESASSIQVAKREGQNSCVFANVNDQSLCRKTEEYTDNEANQPFSTKDSFEGCEIQTARSEGNLDTGKKMVDRTGETYIVTENEESSVGQNTDVQENQDDEDAHCSQTEGNLENDDVLMEEIESVDERQRRAEEQLFEETHETSSTCGSSSGTQTNMTDVTDNTDNDTRHASNSPPLSDIAGSSSNGHNQSPISFGTENSNVWQDTNSSNQSNDVLIGQSGHEPAGSQSELSVDSDRANLLVKLGANEDAARTESVVTKYADGMVCSFETASRKTEESVVELLELTSGLKELLGILTEKL</sequence>
<dbReference type="InterPro" id="IPR002110">
    <property type="entry name" value="Ankyrin_rpt"/>
</dbReference>
<dbReference type="FunFam" id="1.25.40.20:FF:000032">
    <property type="entry name" value="BCL-6 corepressor isoform X1"/>
    <property type="match status" value="1"/>
</dbReference>
<feature type="compositionally biased region" description="Basic and acidic residues" evidence="9">
    <location>
        <begin position="1471"/>
        <end position="1496"/>
    </location>
</feature>